<name>A0ABX6EH92_9HYPH</name>
<gene>
    <name evidence="6" type="ORF">F7D13_04375</name>
</gene>
<organism evidence="6 7">
    <name type="scientific">Methylocystis rosea</name>
    <dbReference type="NCBI Taxonomy" id="173366"/>
    <lineage>
        <taxon>Bacteria</taxon>
        <taxon>Pseudomonadati</taxon>
        <taxon>Pseudomonadota</taxon>
        <taxon>Alphaproteobacteria</taxon>
        <taxon>Hyphomicrobiales</taxon>
        <taxon>Methylocystaceae</taxon>
        <taxon>Methylocystis</taxon>
    </lineage>
</organism>
<protein>
    <submittedName>
        <fullName evidence="6">DoxX family protein</fullName>
    </submittedName>
</protein>
<keyword evidence="2 5" id="KW-0812">Transmembrane</keyword>
<accession>A0ABX6EH92</accession>
<keyword evidence="4 5" id="KW-0472">Membrane</keyword>
<reference evidence="7" key="1">
    <citation type="submission" date="2019-09" db="EMBL/GenBank/DDBJ databases">
        <title>Isolation and complete genome sequencing of Methylocystis species.</title>
        <authorList>
            <person name="Rumah B.L."/>
            <person name="Stead C.E."/>
            <person name="Stevens B.C."/>
            <person name="Minton N.P."/>
            <person name="Grosse-Honebrink A."/>
            <person name="Zhang Y."/>
        </authorList>
    </citation>
    <scope>NUCLEOTIDE SEQUENCE [LARGE SCALE GENOMIC DNA]</scope>
    <source>
        <strain evidence="7">BRCS1</strain>
    </source>
</reference>
<comment type="subcellular location">
    <subcellularLocation>
        <location evidence="1">Membrane</location>
        <topology evidence="1">Multi-pass membrane protein</topology>
    </subcellularLocation>
</comment>
<sequence length="134" mass="14685">MTQKNTTATRKWSRWAGYGLSGLVILFMLMDVTMKLAQLPVVLETTVQLGWPATTVTSVGLVLLACTALYAYPRTSVLGAILLTAYLGGAVATHARIGSPLFSHTLFGVYVGFMLWGALYLRNDRIRTLVPYSR</sequence>
<evidence type="ECO:0000313" key="7">
    <source>
        <dbReference type="Proteomes" id="UP000424673"/>
    </source>
</evidence>
<dbReference type="Pfam" id="PF13564">
    <property type="entry name" value="DoxX_2"/>
    <property type="match status" value="1"/>
</dbReference>
<dbReference type="RefSeq" id="WP_154451154.1">
    <property type="nucleotide sequence ID" value="NZ_CP044328.1"/>
</dbReference>
<feature type="transmembrane region" description="Helical" evidence="5">
    <location>
        <begin position="50"/>
        <end position="70"/>
    </location>
</feature>
<feature type="transmembrane region" description="Helical" evidence="5">
    <location>
        <begin position="12"/>
        <end position="30"/>
    </location>
</feature>
<evidence type="ECO:0000256" key="5">
    <source>
        <dbReference type="SAM" id="Phobius"/>
    </source>
</evidence>
<evidence type="ECO:0000256" key="4">
    <source>
        <dbReference type="ARBA" id="ARBA00023136"/>
    </source>
</evidence>
<reference evidence="6 7" key="2">
    <citation type="journal article" date="2021" name="AMB Express">
        <title>Isolation and characterisation of Methylocystis spp. for poly-3-hydroxybutyrate production using waste methane feedstocks.</title>
        <authorList>
            <person name="Rumah B.L."/>
            <person name="Stead C.E."/>
            <person name="Claxton Stevens B.H."/>
            <person name="Minton N.P."/>
            <person name="Grosse-Honebrink A."/>
            <person name="Zhang Y."/>
        </authorList>
    </citation>
    <scope>NUCLEOTIDE SEQUENCE [LARGE SCALE GENOMIC DNA]</scope>
    <source>
        <strain evidence="6 7">BRCS1</strain>
    </source>
</reference>
<dbReference type="InterPro" id="IPR032808">
    <property type="entry name" value="DoxX"/>
</dbReference>
<evidence type="ECO:0000313" key="6">
    <source>
        <dbReference type="EMBL" id="QGM93318.1"/>
    </source>
</evidence>
<evidence type="ECO:0000256" key="2">
    <source>
        <dbReference type="ARBA" id="ARBA00022692"/>
    </source>
</evidence>
<dbReference type="Proteomes" id="UP000424673">
    <property type="component" value="Chromosome"/>
</dbReference>
<keyword evidence="3 5" id="KW-1133">Transmembrane helix</keyword>
<feature type="transmembrane region" description="Helical" evidence="5">
    <location>
        <begin position="77"/>
        <end position="95"/>
    </location>
</feature>
<evidence type="ECO:0000256" key="1">
    <source>
        <dbReference type="ARBA" id="ARBA00004141"/>
    </source>
</evidence>
<keyword evidence="7" id="KW-1185">Reference proteome</keyword>
<evidence type="ECO:0000256" key="3">
    <source>
        <dbReference type="ARBA" id="ARBA00022989"/>
    </source>
</evidence>
<feature type="transmembrane region" description="Helical" evidence="5">
    <location>
        <begin position="101"/>
        <end position="121"/>
    </location>
</feature>
<proteinExistence type="predicted"/>
<dbReference type="EMBL" id="CP044328">
    <property type="protein sequence ID" value="QGM93318.1"/>
    <property type="molecule type" value="Genomic_DNA"/>
</dbReference>